<dbReference type="AlphaFoldDB" id="A0A0F8AWM9"/>
<dbReference type="InterPro" id="IPR029058">
    <property type="entry name" value="AB_hydrolase_fold"/>
</dbReference>
<dbReference type="Proteomes" id="UP000034841">
    <property type="component" value="Unassembled WGS sequence"/>
</dbReference>
<dbReference type="Pfam" id="PF01764">
    <property type="entry name" value="Lipase_3"/>
    <property type="match status" value="1"/>
</dbReference>
<comment type="caution">
    <text evidence="3">The sequence shown here is derived from an EMBL/GenBank/DDBJ whole genome shotgun (WGS) entry which is preliminary data.</text>
</comment>
<dbReference type="PANTHER" id="PTHR46023">
    <property type="entry name" value="LIPASE CLASS 3 PROTEIN-LIKE"/>
    <property type="match status" value="1"/>
</dbReference>
<evidence type="ECO:0000313" key="4">
    <source>
        <dbReference type="Proteomes" id="UP000034841"/>
    </source>
</evidence>
<dbReference type="InterPro" id="IPR002921">
    <property type="entry name" value="Fungal_lipase-type"/>
</dbReference>
<evidence type="ECO:0000256" key="1">
    <source>
        <dbReference type="SAM" id="MobiDB-lite"/>
    </source>
</evidence>
<organism evidence="3 4">
    <name type="scientific">Ceratocystis fimbriata f. sp. platani</name>
    <dbReference type="NCBI Taxonomy" id="88771"/>
    <lineage>
        <taxon>Eukaryota</taxon>
        <taxon>Fungi</taxon>
        <taxon>Dikarya</taxon>
        <taxon>Ascomycota</taxon>
        <taxon>Pezizomycotina</taxon>
        <taxon>Sordariomycetes</taxon>
        <taxon>Hypocreomycetidae</taxon>
        <taxon>Microascales</taxon>
        <taxon>Ceratocystidaceae</taxon>
        <taxon>Ceratocystis</taxon>
    </lineage>
</organism>
<sequence length="519" mass="58547">MLSPPPTNTVVANRSNIASFRDRCTYLKNRPYTGNYRNYEYDSTYNYICDPRAEDIRSFSRDNSYDTYGSQSLSRQSSSDIVVTEVPAPLRPRPRRALTAPIKHRRIEHPVPEEPAFEPAPRHRYKRDPSPASRDERLPLKLSRYTNTKIRPWLPPFPMYATPLVTTKSRSSTNHASLTRSPDVHALVSLAAHYSNRVYVPVSHTGDDWLLATSSPSSSASTRTIVLAIRGTAGVSDWLTNLAMHHVPSNGFLPAADYVPGSHRRNLFHEGFLNRARNMVRSVARRLRRVLLPLASTSEPLDLLITGHSAGGAVAALLYMHMLSKPAWEGSESRSRSRSRSQSRSESRGRGRSATPPQLSELQLLAPYLRRIHCISFGAPPVSEIPLAQPSAEYTARHARGGLFLGVMNHGDPVVRLDKSYAKSLLELLATSGRHQLTREGNELRWRVPRPELFPAGSLVLLRPWGDNGKEEEDRRKVNDVVAERVGLQDLQKVMWGDIRAHAMELYVDRVRMLWRPRD</sequence>
<dbReference type="EMBL" id="LBBL01000444">
    <property type="protein sequence ID" value="KKF92356.1"/>
    <property type="molecule type" value="Genomic_DNA"/>
</dbReference>
<evidence type="ECO:0000259" key="2">
    <source>
        <dbReference type="Pfam" id="PF01764"/>
    </source>
</evidence>
<feature type="compositionally biased region" description="Basic and acidic residues" evidence="1">
    <location>
        <begin position="127"/>
        <end position="136"/>
    </location>
</feature>
<protein>
    <submittedName>
        <fullName evidence="3">Putative lipase</fullName>
    </submittedName>
</protein>
<dbReference type="OrthoDB" id="438440at2759"/>
<gene>
    <name evidence="3" type="ORF">CFO_g5292</name>
</gene>
<feature type="region of interest" description="Disordered" evidence="1">
    <location>
        <begin position="330"/>
        <end position="357"/>
    </location>
</feature>
<dbReference type="PANTHER" id="PTHR46023:SF6">
    <property type="entry name" value="LIPASE CLASS 3 FAMILY PROTEIN"/>
    <property type="match status" value="1"/>
</dbReference>
<keyword evidence="4" id="KW-1185">Reference proteome</keyword>
<feature type="domain" description="Fungal lipase-type" evidence="2">
    <location>
        <begin position="226"/>
        <end position="326"/>
    </location>
</feature>
<proteinExistence type="predicted"/>
<dbReference type="SUPFAM" id="SSF53474">
    <property type="entry name" value="alpha/beta-Hydrolases"/>
    <property type="match status" value="1"/>
</dbReference>
<reference evidence="3 4" key="1">
    <citation type="submission" date="2015-04" db="EMBL/GenBank/DDBJ databases">
        <title>Genome sequence of Ceratocystis platani, a major pathogen of plane trees.</title>
        <authorList>
            <person name="Belbahri L."/>
        </authorList>
    </citation>
    <scope>NUCLEOTIDE SEQUENCE [LARGE SCALE GENOMIC DNA]</scope>
    <source>
        <strain evidence="3 4">CFO</strain>
    </source>
</reference>
<dbReference type="GO" id="GO:0006629">
    <property type="term" value="P:lipid metabolic process"/>
    <property type="evidence" value="ECO:0007669"/>
    <property type="project" value="InterPro"/>
</dbReference>
<feature type="region of interest" description="Disordered" evidence="1">
    <location>
        <begin position="111"/>
        <end position="136"/>
    </location>
</feature>
<evidence type="ECO:0000313" key="3">
    <source>
        <dbReference type="EMBL" id="KKF92356.1"/>
    </source>
</evidence>
<dbReference type="Gene3D" id="3.40.50.1820">
    <property type="entry name" value="alpha/beta hydrolase"/>
    <property type="match status" value="1"/>
</dbReference>
<accession>A0A0F8AWM9</accession>
<name>A0A0F8AWM9_CERFI</name>